<organism evidence="9 10">
    <name type="scientific">Spirodela intermedia</name>
    <name type="common">Intermediate duckweed</name>
    <dbReference type="NCBI Taxonomy" id="51605"/>
    <lineage>
        <taxon>Eukaryota</taxon>
        <taxon>Viridiplantae</taxon>
        <taxon>Streptophyta</taxon>
        <taxon>Embryophyta</taxon>
        <taxon>Tracheophyta</taxon>
        <taxon>Spermatophyta</taxon>
        <taxon>Magnoliopsida</taxon>
        <taxon>Liliopsida</taxon>
        <taxon>Araceae</taxon>
        <taxon>Lemnoideae</taxon>
        <taxon>Spirodela</taxon>
    </lineage>
</organism>
<keyword evidence="5" id="KW-0234">DNA repair</keyword>
<dbReference type="Gene3D" id="2.30.30.140">
    <property type="match status" value="1"/>
</dbReference>
<keyword evidence="10" id="KW-1185">Reference proteome</keyword>
<dbReference type="Proteomes" id="UP000663760">
    <property type="component" value="Chromosome 14"/>
</dbReference>
<accession>A0A7I8LDI4</accession>
<sequence length="422" mass="46737">MSAALHPAMKGLISKELLGHPDADVRLAVTACISEITRITAPEAPYNDDLMKEIFQMIVKAFEDLNDISSRSYSKRVLTLETVAKVRSCVVMLDLECDTLILEMFRHFLRTIRDNHSENVFSSMEVIMTLVLEESEDISPELLSLLLTSVKKDNMDIQPVARRLAEKVIVNCTLKLKSCLMGAVQSLGAPLSDYSSVVATGSGKMESEVSCPEVGTGSVRSPKSVMSNGNLQTRNDGSVVEIASLNKKTIRNAVSPRNASVPPKKRGRKPRVDVSEDTPITELVSKIKKQRCRVSNHDKGTVSSPKTATKSDADQNVMDENIKSRSGRKRSREEVSRTAGRELEYDESLVGARIKVWWPDDAKFYRGVVVSYNPNSKKHKVLYSDGDKETLLLRNESFELVGGAGKEEENRSTPEAALKTYV</sequence>
<dbReference type="GO" id="GO:0035825">
    <property type="term" value="P:homologous recombination"/>
    <property type="evidence" value="ECO:0007669"/>
    <property type="project" value="UniProtKB-ARBA"/>
</dbReference>
<evidence type="ECO:0000256" key="1">
    <source>
        <dbReference type="ARBA" id="ARBA00004123"/>
    </source>
</evidence>
<dbReference type="Pfam" id="PF20168">
    <property type="entry name" value="PDS5"/>
    <property type="match status" value="1"/>
</dbReference>
<dbReference type="PANTHER" id="PTHR12663:SF3">
    <property type="entry name" value="SISTER CHROMATID COHESION PROTEIN PDS5 HOMOLOG C"/>
    <property type="match status" value="1"/>
</dbReference>
<dbReference type="GO" id="GO:0005634">
    <property type="term" value="C:nucleus"/>
    <property type="evidence" value="ECO:0007669"/>
    <property type="project" value="UniProtKB-SubCell"/>
</dbReference>
<evidence type="ECO:0000256" key="5">
    <source>
        <dbReference type="ARBA" id="ARBA00023204"/>
    </source>
</evidence>
<feature type="compositionally biased region" description="Polar residues" evidence="8">
    <location>
        <begin position="218"/>
        <end position="233"/>
    </location>
</feature>
<keyword evidence="6" id="KW-0539">Nucleus</keyword>
<evidence type="ECO:0000313" key="10">
    <source>
        <dbReference type="Proteomes" id="UP000663760"/>
    </source>
</evidence>
<keyword evidence="3" id="KW-0227">DNA damage</keyword>
<dbReference type="CDD" id="cd20404">
    <property type="entry name" value="Tudor_Agenet_AtEML-like"/>
    <property type="match status" value="1"/>
</dbReference>
<dbReference type="EMBL" id="LR746277">
    <property type="protein sequence ID" value="CAA7408073.1"/>
    <property type="molecule type" value="Genomic_DNA"/>
</dbReference>
<evidence type="ECO:0000256" key="3">
    <source>
        <dbReference type="ARBA" id="ARBA00022763"/>
    </source>
</evidence>
<evidence type="ECO:0000256" key="7">
    <source>
        <dbReference type="ARBA" id="ARBA00023306"/>
    </source>
</evidence>
<feature type="region of interest" description="Disordered" evidence="8">
    <location>
        <begin position="251"/>
        <end position="316"/>
    </location>
</feature>
<dbReference type="InterPro" id="IPR039776">
    <property type="entry name" value="Pds5"/>
</dbReference>
<dbReference type="GO" id="GO:0051301">
    <property type="term" value="P:cell division"/>
    <property type="evidence" value="ECO:0007669"/>
    <property type="project" value="UniProtKB-KW"/>
</dbReference>
<comment type="subcellular location">
    <subcellularLocation>
        <location evidence="1">Nucleus</location>
    </subcellularLocation>
</comment>
<dbReference type="OrthoDB" id="200660at2759"/>
<dbReference type="GO" id="GO:0007064">
    <property type="term" value="P:mitotic sister chromatid cohesion"/>
    <property type="evidence" value="ECO:0007669"/>
    <property type="project" value="InterPro"/>
</dbReference>
<feature type="region of interest" description="Disordered" evidence="8">
    <location>
        <begin position="209"/>
        <end position="233"/>
    </location>
</feature>
<evidence type="ECO:0000256" key="4">
    <source>
        <dbReference type="ARBA" id="ARBA00022776"/>
    </source>
</evidence>
<dbReference type="InterPro" id="IPR016024">
    <property type="entry name" value="ARM-type_fold"/>
</dbReference>
<reference evidence="9" key="1">
    <citation type="submission" date="2020-02" db="EMBL/GenBank/DDBJ databases">
        <authorList>
            <person name="Scholz U."/>
            <person name="Mascher M."/>
            <person name="Fiebig A."/>
        </authorList>
    </citation>
    <scope>NUCLEOTIDE SEQUENCE</scope>
</reference>
<keyword evidence="4" id="KW-0498">Mitosis</keyword>
<feature type="region of interest" description="Disordered" evidence="8">
    <location>
        <begin position="403"/>
        <end position="422"/>
    </location>
</feature>
<protein>
    <submittedName>
        <fullName evidence="9">Uncharacterized protein</fullName>
    </submittedName>
</protein>
<dbReference type="GO" id="GO:0006281">
    <property type="term" value="P:DNA repair"/>
    <property type="evidence" value="ECO:0007669"/>
    <property type="project" value="UniProtKB-KW"/>
</dbReference>
<gene>
    <name evidence="9" type="ORF">SI8410_14018751</name>
</gene>
<evidence type="ECO:0000256" key="6">
    <source>
        <dbReference type="ARBA" id="ARBA00023242"/>
    </source>
</evidence>
<dbReference type="SUPFAM" id="SSF63748">
    <property type="entry name" value="Tudor/PWWP/MBT"/>
    <property type="match status" value="1"/>
</dbReference>
<dbReference type="AlphaFoldDB" id="A0A7I8LDI4"/>
<evidence type="ECO:0000256" key="2">
    <source>
        <dbReference type="ARBA" id="ARBA00022618"/>
    </source>
</evidence>
<keyword evidence="7" id="KW-0131">Cell cycle</keyword>
<keyword evidence="2" id="KW-0132">Cell division</keyword>
<dbReference type="SUPFAM" id="SSF48371">
    <property type="entry name" value="ARM repeat"/>
    <property type="match status" value="1"/>
</dbReference>
<evidence type="ECO:0000313" key="9">
    <source>
        <dbReference type="EMBL" id="CAA7408073.1"/>
    </source>
</evidence>
<proteinExistence type="predicted"/>
<dbReference type="PANTHER" id="PTHR12663">
    <property type="entry name" value="ANDROGEN INDUCED INHIBITOR OF PROLIFERATION AS3 / PDS5-RELATED"/>
    <property type="match status" value="1"/>
</dbReference>
<name>A0A7I8LDI4_SPIIN</name>
<feature type="compositionally biased region" description="Polar residues" evidence="8">
    <location>
        <begin position="301"/>
        <end position="310"/>
    </location>
</feature>
<dbReference type="GO" id="GO:0000785">
    <property type="term" value="C:chromatin"/>
    <property type="evidence" value="ECO:0007669"/>
    <property type="project" value="TreeGrafter"/>
</dbReference>
<evidence type="ECO:0000256" key="8">
    <source>
        <dbReference type="SAM" id="MobiDB-lite"/>
    </source>
</evidence>